<evidence type="ECO:0000313" key="3">
    <source>
        <dbReference type="Proteomes" id="UP000886700"/>
    </source>
</evidence>
<gene>
    <name evidence="4" type="primary">LOC121136356</name>
</gene>
<feature type="compositionally biased region" description="Polar residues" evidence="2">
    <location>
        <begin position="1"/>
        <end position="12"/>
    </location>
</feature>
<keyword evidence="1" id="KW-0175">Coiled coil</keyword>
<dbReference type="RefSeq" id="XP_040592612.1">
    <property type="nucleotide sequence ID" value="XM_040736678.1"/>
</dbReference>
<proteinExistence type="predicted"/>
<protein>
    <submittedName>
        <fullName evidence="4">X-linked retinitis pigmentosa GTPase regulator-interacting protein 1-like</fullName>
    </submittedName>
</protein>
<organism evidence="3 4">
    <name type="scientific">Mesocricetus auratus</name>
    <name type="common">Golden hamster</name>
    <dbReference type="NCBI Taxonomy" id="10036"/>
    <lineage>
        <taxon>Eukaryota</taxon>
        <taxon>Metazoa</taxon>
        <taxon>Chordata</taxon>
        <taxon>Craniata</taxon>
        <taxon>Vertebrata</taxon>
        <taxon>Euteleostomi</taxon>
        <taxon>Mammalia</taxon>
        <taxon>Eutheria</taxon>
        <taxon>Euarchontoglires</taxon>
        <taxon>Glires</taxon>
        <taxon>Rodentia</taxon>
        <taxon>Myomorpha</taxon>
        <taxon>Muroidea</taxon>
        <taxon>Cricetidae</taxon>
        <taxon>Cricetinae</taxon>
        <taxon>Mesocricetus</taxon>
    </lineage>
</organism>
<evidence type="ECO:0000313" key="4">
    <source>
        <dbReference type="RefSeq" id="XP_040592612.1"/>
    </source>
</evidence>
<dbReference type="InterPro" id="IPR031139">
    <property type="entry name" value="RPGRIP1_fam"/>
</dbReference>
<feature type="coiled-coil region" evidence="1">
    <location>
        <begin position="68"/>
        <end position="162"/>
    </location>
</feature>
<name>A0ABM2WP94_MESAU</name>
<dbReference type="PANTHER" id="PTHR14240">
    <property type="entry name" value="RETINITIS PIGMENTOSA GTPASE REGULATOR-INTERACTING PROTEIN"/>
    <property type="match status" value="1"/>
</dbReference>
<sequence>MFNSTPAMTTIQVKEPPGSAERMPRDVKLAQTSSADCARKAAQLRASIKENVELIRLKKLLYEKNALLAATEARLTQVQEAYEDLLQKNQGILNATHDAFLSQVSELQAELTEQSKKAMSLKAQLEDVSLLQITLNEFQVRVEDLENERKLLSDSYGKLLEK</sequence>
<keyword evidence="3" id="KW-1185">Reference proteome</keyword>
<evidence type="ECO:0000256" key="1">
    <source>
        <dbReference type="SAM" id="Coils"/>
    </source>
</evidence>
<accession>A0ABM2WP94</accession>
<dbReference type="GeneID" id="121136356"/>
<evidence type="ECO:0000256" key="2">
    <source>
        <dbReference type="SAM" id="MobiDB-lite"/>
    </source>
</evidence>
<feature type="region of interest" description="Disordered" evidence="2">
    <location>
        <begin position="1"/>
        <end position="23"/>
    </location>
</feature>
<dbReference type="Proteomes" id="UP000886700">
    <property type="component" value="Unplaced"/>
</dbReference>
<reference evidence="4" key="1">
    <citation type="submission" date="2025-08" db="UniProtKB">
        <authorList>
            <consortium name="RefSeq"/>
        </authorList>
    </citation>
    <scope>IDENTIFICATION</scope>
    <source>
        <tissue evidence="4">Liver</tissue>
    </source>
</reference>
<dbReference type="PANTHER" id="PTHR14240:SF3">
    <property type="entry name" value="X-LINKED RETINITIS PIGMENTOSA GTPASE REGULATOR-INTERACTING PROTEIN 1"/>
    <property type="match status" value="1"/>
</dbReference>